<keyword evidence="4" id="KW-1185">Reference proteome</keyword>
<dbReference type="Gene3D" id="3.40.50.1820">
    <property type="entry name" value="alpha/beta hydrolase"/>
    <property type="match status" value="1"/>
</dbReference>
<protein>
    <submittedName>
        <fullName evidence="3">AqdA1 protein</fullName>
    </submittedName>
</protein>
<feature type="domain" description="BD-FAE-like" evidence="2">
    <location>
        <begin position="31"/>
        <end position="216"/>
    </location>
</feature>
<dbReference type="InterPro" id="IPR050300">
    <property type="entry name" value="GDXG_lipolytic_enzyme"/>
</dbReference>
<dbReference type="Pfam" id="PF20434">
    <property type="entry name" value="BD-FAE"/>
    <property type="match status" value="1"/>
</dbReference>
<dbReference type="PANTHER" id="PTHR48081">
    <property type="entry name" value="AB HYDROLASE SUPERFAMILY PROTEIN C4A8.06C"/>
    <property type="match status" value="1"/>
</dbReference>
<dbReference type="InterPro" id="IPR049492">
    <property type="entry name" value="BD-FAE-like_dom"/>
</dbReference>
<keyword evidence="1" id="KW-0378">Hydrolase</keyword>
<dbReference type="OrthoDB" id="6495301at2759"/>
<sequence length="263" mass="28392">MPSTAEQLQIVTALDVDYLPTADYADAKDKLDIYMPLGATNAPVVVYFHGGGLMYGDKILAQVVAKRLLARGIGLVSANYRLSPGVMHPAHVQDAAAATAWVYKNIAAYGGNPRNLYVSGHSAGAYLATLLALDPQHLQQHDLALSDISGAILVSPFLYVEETAKDRSKSVWGEVPLDWLAASVTPHIAPGKPPMLLIYADGDDPWRRTQNEKLAKELTMSGNRAVRAIEVPDRDHTSLISEINAADDQIGELVATFVTEHTP</sequence>
<organism evidence="3 4">
    <name type="scientific">Symbiodinium necroappetens</name>
    <dbReference type="NCBI Taxonomy" id="1628268"/>
    <lineage>
        <taxon>Eukaryota</taxon>
        <taxon>Sar</taxon>
        <taxon>Alveolata</taxon>
        <taxon>Dinophyceae</taxon>
        <taxon>Suessiales</taxon>
        <taxon>Symbiodiniaceae</taxon>
        <taxon>Symbiodinium</taxon>
    </lineage>
</organism>
<comment type="caution">
    <text evidence="3">The sequence shown here is derived from an EMBL/GenBank/DDBJ whole genome shotgun (WGS) entry which is preliminary data.</text>
</comment>
<dbReference type="AlphaFoldDB" id="A0A812UEM6"/>
<evidence type="ECO:0000259" key="2">
    <source>
        <dbReference type="Pfam" id="PF20434"/>
    </source>
</evidence>
<dbReference type="InterPro" id="IPR029058">
    <property type="entry name" value="AB_hydrolase_fold"/>
</dbReference>
<proteinExistence type="predicted"/>
<dbReference type="Proteomes" id="UP000601435">
    <property type="component" value="Unassembled WGS sequence"/>
</dbReference>
<name>A0A812UEM6_9DINO</name>
<gene>
    <name evidence="3" type="primary">aqdA1</name>
    <name evidence="3" type="ORF">SNEC2469_LOCUS16400</name>
</gene>
<evidence type="ECO:0000256" key="1">
    <source>
        <dbReference type="ARBA" id="ARBA00022801"/>
    </source>
</evidence>
<evidence type="ECO:0000313" key="4">
    <source>
        <dbReference type="Proteomes" id="UP000601435"/>
    </source>
</evidence>
<dbReference type="GO" id="GO:0016787">
    <property type="term" value="F:hydrolase activity"/>
    <property type="evidence" value="ECO:0007669"/>
    <property type="project" value="UniProtKB-KW"/>
</dbReference>
<dbReference type="PANTHER" id="PTHR48081:SF33">
    <property type="entry name" value="KYNURENINE FORMAMIDASE"/>
    <property type="match status" value="1"/>
</dbReference>
<dbReference type="EMBL" id="CAJNJA010026807">
    <property type="protein sequence ID" value="CAE7565252.1"/>
    <property type="molecule type" value="Genomic_DNA"/>
</dbReference>
<evidence type="ECO:0000313" key="3">
    <source>
        <dbReference type="EMBL" id="CAE7565252.1"/>
    </source>
</evidence>
<dbReference type="SUPFAM" id="SSF53474">
    <property type="entry name" value="alpha/beta-Hydrolases"/>
    <property type="match status" value="1"/>
</dbReference>
<accession>A0A812UEM6</accession>
<reference evidence="3" key="1">
    <citation type="submission" date="2021-02" db="EMBL/GenBank/DDBJ databases">
        <authorList>
            <person name="Dougan E. K."/>
            <person name="Rhodes N."/>
            <person name="Thang M."/>
            <person name="Chan C."/>
        </authorList>
    </citation>
    <scope>NUCLEOTIDE SEQUENCE</scope>
</reference>